<organism evidence="3 4">
    <name type="scientific">Capronia epimyces CBS 606.96</name>
    <dbReference type="NCBI Taxonomy" id="1182542"/>
    <lineage>
        <taxon>Eukaryota</taxon>
        <taxon>Fungi</taxon>
        <taxon>Dikarya</taxon>
        <taxon>Ascomycota</taxon>
        <taxon>Pezizomycotina</taxon>
        <taxon>Eurotiomycetes</taxon>
        <taxon>Chaetothyriomycetidae</taxon>
        <taxon>Chaetothyriales</taxon>
        <taxon>Herpotrichiellaceae</taxon>
        <taxon>Capronia</taxon>
    </lineage>
</organism>
<sequence length="329" mass="35634">MPAPSVPPLPLQAYKVLSFDVYGTLIEYKRHILSAFQPLLSRLPASSPYLDETPISVSGGGSGAATSASVGSVEFLKLFQRHEDAIKLEQRDPARRLRFDGILREIWRRVARDLAVDTSEEEARRFGSDVVIASWPAFPGTVDALRRLGRRYRLVALSNVDSYAWSITTKSKSKSTSASASASAGANTSTASQPDADADADADAGALATVDWWKVFTADNFGDDVENADDVKLETLVKYCADHGVAKHEILHVAQSLGHDHAPAKRQRLASVFVVGDGPFWGKEAESRLALERDLVGYAWRFGNLVEFADFVDNINSSPAHAAGGSDDA</sequence>
<dbReference type="SUPFAM" id="SSF56784">
    <property type="entry name" value="HAD-like"/>
    <property type="match status" value="1"/>
</dbReference>
<dbReference type="Proteomes" id="UP000019478">
    <property type="component" value="Unassembled WGS sequence"/>
</dbReference>
<dbReference type="GO" id="GO:0016787">
    <property type="term" value="F:hydrolase activity"/>
    <property type="evidence" value="ECO:0007669"/>
    <property type="project" value="UniProtKB-KW"/>
</dbReference>
<dbReference type="InterPro" id="IPR036412">
    <property type="entry name" value="HAD-like_sf"/>
</dbReference>
<evidence type="ECO:0000256" key="2">
    <source>
        <dbReference type="SAM" id="MobiDB-lite"/>
    </source>
</evidence>
<feature type="region of interest" description="Disordered" evidence="2">
    <location>
        <begin position="176"/>
        <end position="199"/>
    </location>
</feature>
<keyword evidence="1" id="KW-0378">Hydrolase</keyword>
<dbReference type="GeneID" id="19167678"/>
<dbReference type="STRING" id="1182542.W9YWE1"/>
<proteinExistence type="predicted"/>
<evidence type="ECO:0000256" key="1">
    <source>
        <dbReference type="ARBA" id="ARBA00022801"/>
    </source>
</evidence>
<dbReference type="Gene3D" id="3.40.50.1000">
    <property type="entry name" value="HAD superfamily/HAD-like"/>
    <property type="match status" value="1"/>
</dbReference>
<dbReference type="PANTHER" id="PTHR43316">
    <property type="entry name" value="HYDROLASE, HALOACID DELAHOGENASE-RELATED"/>
    <property type="match status" value="1"/>
</dbReference>
<dbReference type="eggNOG" id="ENOG502SJ1V">
    <property type="taxonomic scope" value="Eukaryota"/>
</dbReference>
<dbReference type="OrthoDB" id="444127at2759"/>
<dbReference type="AlphaFoldDB" id="W9YWE1"/>
<dbReference type="InterPro" id="IPR051540">
    <property type="entry name" value="S-2-haloacid_dehalogenase"/>
</dbReference>
<evidence type="ECO:0000313" key="3">
    <source>
        <dbReference type="EMBL" id="EXJ86599.1"/>
    </source>
</evidence>
<dbReference type="RefSeq" id="XP_007731878.1">
    <property type="nucleotide sequence ID" value="XM_007733688.1"/>
</dbReference>
<dbReference type="PANTHER" id="PTHR43316:SF9">
    <property type="entry name" value="ACID DEHALOGENASE, PUTATIVE (AFU_ORTHOLOGUE AFUA_6G14460)-RELATED"/>
    <property type="match status" value="1"/>
</dbReference>
<keyword evidence="4" id="KW-1185">Reference proteome</keyword>
<comment type="caution">
    <text evidence="3">The sequence shown here is derived from an EMBL/GenBank/DDBJ whole genome shotgun (WGS) entry which is preliminary data.</text>
</comment>
<dbReference type="EMBL" id="AMGY01000003">
    <property type="protein sequence ID" value="EXJ86599.1"/>
    <property type="molecule type" value="Genomic_DNA"/>
</dbReference>
<dbReference type="HOGENOM" id="CLU_045011_3_2_1"/>
<evidence type="ECO:0000313" key="4">
    <source>
        <dbReference type="Proteomes" id="UP000019478"/>
    </source>
</evidence>
<gene>
    <name evidence="3" type="ORF">A1O3_03552</name>
</gene>
<protein>
    <recommendedName>
        <fullName evidence="5">Haloacid dehalogenase, type II</fullName>
    </recommendedName>
</protein>
<dbReference type="Gene3D" id="1.10.150.750">
    <property type="match status" value="1"/>
</dbReference>
<name>W9YWE1_9EURO</name>
<accession>W9YWE1</accession>
<dbReference type="InterPro" id="IPR023214">
    <property type="entry name" value="HAD_sf"/>
</dbReference>
<feature type="compositionally biased region" description="Low complexity" evidence="2">
    <location>
        <begin position="176"/>
        <end position="192"/>
    </location>
</feature>
<reference evidence="3 4" key="1">
    <citation type="submission" date="2013-03" db="EMBL/GenBank/DDBJ databases">
        <title>The Genome Sequence of Capronia epimyces CBS 606.96.</title>
        <authorList>
            <consortium name="The Broad Institute Genomics Platform"/>
            <person name="Cuomo C."/>
            <person name="de Hoog S."/>
            <person name="Gorbushina A."/>
            <person name="Walker B."/>
            <person name="Young S.K."/>
            <person name="Zeng Q."/>
            <person name="Gargeya S."/>
            <person name="Fitzgerald M."/>
            <person name="Haas B."/>
            <person name="Abouelleil A."/>
            <person name="Allen A.W."/>
            <person name="Alvarado L."/>
            <person name="Arachchi H.M."/>
            <person name="Berlin A.M."/>
            <person name="Chapman S.B."/>
            <person name="Gainer-Dewar J."/>
            <person name="Goldberg J."/>
            <person name="Griggs A."/>
            <person name="Gujja S."/>
            <person name="Hansen M."/>
            <person name="Howarth C."/>
            <person name="Imamovic A."/>
            <person name="Ireland A."/>
            <person name="Larimer J."/>
            <person name="McCowan C."/>
            <person name="Murphy C."/>
            <person name="Pearson M."/>
            <person name="Poon T.W."/>
            <person name="Priest M."/>
            <person name="Roberts A."/>
            <person name="Saif S."/>
            <person name="Shea T."/>
            <person name="Sisk P."/>
            <person name="Sykes S."/>
            <person name="Wortman J."/>
            <person name="Nusbaum C."/>
            <person name="Birren B."/>
        </authorList>
    </citation>
    <scope>NUCLEOTIDE SEQUENCE [LARGE SCALE GENOMIC DNA]</scope>
    <source>
        <strain evidence="3 4">CBS 606.96</strain>
    </source>
</reference>
<evidence type="ECO:0008006" key="5">
    <source>
        <dbReference type="Google" id="ProtNLM"/>
    </source>
</evidence>